<accession>A0A8J3VFE8</accession>
<dbReference type="AlphaFoldDB" id="A0A8J3VFE8"/>
<reference evidence="1" key="1">
    <citation type="submission" date="2021-01" db="EMBL/GenBank/DDBJ databases">
        <title>Whole genome shotgun sequence of Rhizocola hellebori NBRC 109834.</title>
        <authorList>
            <person name="Komaki H."/>
            <person name="Tamura T."/>
        </authorList>
    </citation>
    <scope>NUCLEOTIDE SEQUENCE</scope>
    <source>
        <strain evidence="1">NBRC 109834</strain>
    </source>
</reference>
<proteinExistence type="predicted"/>
<protein>
    <recommendedName>
        <fullName evidence="3">DUF4262 domain-containing protein</fullName>
    </recommendedName>
</protein>
<evidence type="ECO:0000313" key="1">
    <source>
        <dbReference type="EMBL" id="GIH04062.1"/>
    </source>
</evidence>
<dbReference type="EMBL" id="BONY01000010">
    <property type="protein sequence ID" value="GIH04062.1"/>
    <property type="molecule type" value="Genomic_DNA"/>
</dbReference>
<dbReference type="RefSeq" id="WP_203907950.1">
    <property type="nucleotide sequence ID" value="NZ_BONY01000010.1"/>
</dbReference>
<organism evidence="1 2">
    <name type="scientific">Rhizocola hellebori</name>
    <dbReference type="NCBI Taxonomy" id="1392758"/>
    <lineage>
        <taxon>Bacteria</taxon>
        <taxon>Bacillati</taxon>
        <taxon>Actinomycetota</taxon>
        <taxon>Actinomycetes</taxon>
        <taxon>Micromonosporales</taxon>
        <taxon>Micromonosporaceae</taxon>
        <taxon>Rhizocola</taxon>
    </lineage>
</organism>
<keyword evidence="2" id="KW-1185">Reference proteome</keyword>
<evidence type="ECO:0008006" key="3">
    <source>
        <dbReference type="Google" id="ProtNLM"/>
    </source>
</evidence>
<name>A0A8J3VFE8_9ACTN</name>
<dbReference type="Proteomes" id="UP000612899">
    <property type="component" value="Unassembled WGS sequence"/>
</dbReference>
<comment type="caution">
    <text evidence="1">The sequence shown here is derived from an EMBL/GenBank/DDBJ whole genome shotgun (WGS) entry which is preliminary data.</text>
</comment>
<evidence type="ECO:0000313" key="2">
    <source>
        <dbReference type="Proteomes" id="UP000612899"/>
    </source>
</evidence>
<gene>
    <name evidence="1" type="ORF">Rhe02_21290</name>
</gene>
<sequence>MREPLSRECHCLLCEGDGTPRRWWRSVEKSWPYRERRNARAVREYGWGVTGVVGTTLPDWAYSIGLWHSYGSVEVCLLGIPQQPAMVIVNEVGKLIRDGLVLVPDLKLAGVVEGYELGLAPVHDSWYERLFGAAIDYYQRPPFPVVQLLWPDDSGRYPTDLEHKPGAHDAQAALWLPRDEHPHSVWTQAPGA</sequence>
<dbReference type="InterPro" id="IPR025358">
    <property type="entry name" value="DUF4262"/>
</dbReference>
<dbReference type="Pfam" id="PF14081">
    <property type="entry name" value="DUF4262"/>
    <property type="match status" value="1"/>
</dbReference>